<evidence type="ECO:0000259" key="5">
    <source>
        <dbReference type="Pfam" id="PF01266"/>
    </source>
</evidence>
<evidence type="ECO:0000256" key="1">
    <source>
        <dbReference type="ARBA" id="ARBA00001974"/>
    </source>
</evidence>
<dbReference type="Gene3D" id="3.50.50.60">
    <property type="entry name" value="FAD/NAD(P)-binding domain"/>
    <property type="match status" value="1"/>
</dbReference>
<dbReference type="Pfam" id="PF01266">
    <property type="entry name" value="DAO"/>
    <property type="match status" value="1"/>
</dbReference>
<dbReference type="GO" id="GO:0005829">
    <property type="term" value="C:cytosol"/>
    <property type="evidence" value="ECO:0007669"/>
    <property type="project" value="TreeGrafter"/>
</dbReference>
<name>A0A1G9HFU0_9BACL</name>
<dbReference type="GO" id="GO:0050660">
    <property type="term" value="F:flavin adenine dinucleotide binding"/>
    <property type="evidence" value="ECO:0007669"/>
    <property type="project" value="InterPro"/>
</dbReference>
<keyword evidence="4" id="KW-0560">Oxidoreductase</keyword>
<sequence>MGLSAGYYLSQKDRDVLMIDANDPPHSYGSHGGDTRLIRHAVGEGPQYIPLALRSQEMWDELQTLTDDEIFRQIGILNFGYKGSEFLERTIDGAEKYDLDIETLSVEEMQERWPGLHGEDLEIGYYEKKGGVIMGENALRTYRRLALSNGAELLVDTPVKSIRPEGQQVHVETGNDSFKADKLILSSGAYNGRMLKDLGMDLKIQPSRRTIAWFEVDEELYSSEHFPGFIGRSRYGSYYGFSSIDGTGVKIGRYDGSDEDDTDPEGMDRNFGSFEKDEAYLRDFLNAHMRGANGKLNKGLACIFTNTPDEDFIIDQHTEHDNIYVAGGFSGHGFKYVPVVGEILTDLVTKGKTEHDISSFSITRDELYE</sequence>
<dbReference type="InterPro" id="IPR006076">
    <property type="entry name" value="FAD-dep_OxRdtase"/>
</dbReference>
<reference evidence="7" key="1">
    <citation type="submission" date="2016-10" db="EMBL/GenBank/DDBJ databases">
        <authorList>
            <person name="Varghese N."/>
            <person name="Submissions S."/>
        </authorList>
    </citation>
    <scope>NUCLEOTIDE SEQUENCE [LARGE SCALE GENOMIC DNA]</scope>
    <source>
        <strain evidence="7">CGMCC 1.8895</strain>
    </source>
</reference>
<feature type="domain" description="FAD dependent oxidoreductase" evidence="5">
    <location>
        <begin position="1"/>
        <end position="347"/>
    </location>
</feature>
<keyword evidence="7" id="KW-1185">Reference proteome</keyword>
<keyword evidence="2" id="KW-0285">Flavoprotein</keyword>
<dbReference type="Proteomes" id="UP000199008">
    <property type="component" value="Unassembled WGS sequence"/>
</dbReference>
<comment type="cofactor">
    <cofactor evidence="1">
        <name>FAD</name>
        <dbReference type="ChEBI" id="CHEBI:57692"/>
    </cofactor>
</comment>
<dbReference type="NCBIfam" id="NF008425">
    <property type="entry name" value="PRK11259.1"/>
    <property type="match status" value="1"/>
</dbReference>
<dbReference type="PANTHER" id="PTHR10961:SF7">
    <property type="entry name" value="FAD DEPENDENT OXIDOREDUCTASE DOMAIN-CONTAINING PROTEIN"/>
    <property type="match status" value="1"/>
</dbReference>
<dbReference type="STRING" id="576118.SAMN05216216_1233"/>
<dbReference type="AlphaFoldDB" id="A0A1G9HFU0"/>
<evidence type="ECO:0000256" key="3">
    <source>
        <dbReference type="ARBA" id="ARBA00022827"/>
    </source>
</evidence>
<gene>
    <name evidence="6" type="ORF">SAMN05216216_1233</name>
</gene>
<dbReference type="SUPFAM" id="SSF51905">
    <property type="entry name" value="FAD/NAD(P)-binding domain"/>
    <property type="match status" value="1"/>
</dbReference>
<dbReference type="InterPro" id="IPR045170">
    <property type="entry name" value="MTOX"/>
</dbReference>
<organism evidence="6 7">
    <name type="scientific">Lacicoccus qingdaonensis</name>
    <dbReference type="NCBI Taxonomy" id="576118"/>
    <lineage>
        <taxon>Bacteria</taxon>
        <taxon>Bacillati</taxon>
        <taxon>Bacillota</taxon>
        <taxon>Bacilli</taxon>
        <taxon>Bacillales</taxon>
        <taxon>Salinicoccaceae</taxon>
        <taxon>Lacicoccus</taxon>
    </lineage>
</organism>
<accession>A0A1G9HFU0</accession>
<dbReference type="PANTHER" id="PTHR10961">
    <property type="entry name" value="PEROXISOMAL SARCOSINE OXIDASE"/>
    <property type="match status" value="1"/>
</dbReference>
<evidence type="ECO:0000256" key="4">
    <source>
        <dbReference type="ARBA" id="ARBA00023002"/>
    </source>
</evidence>
<dbReference type="GO" id="GO:0008115">
    <property type="term" value="F:sarcosine oxidase activity"/>
    <property type="evidence" value="ECO:0007669"/>
    <property type="project" value="TreeGrafter"/>
</dbReference>
<dbReference type="InterPro" id="IPR036188">
    <property type="entry name" value="FAD/NAD-bd_sf"/>
</dbReference>
<protein>
    <submittedName>
        <fullName evidence="6">Sarcosine oxidase/N-methyl-L-tryptophan oxidase</fullName>
    </submittedName>
</protein>
<dbReference type="SUPFAM" id="SSF54373">
    <property type="entry name" value="FAD-linked reductases, C-terminal domain"/>
    <property type="match status" value="1"/>
</dbReference>
<evidence type="ECO:0000256" key="2">
    <source>
        <dbReference type="ARBA" id="ARBA00022630"/>
    </source>
</evidence>
<evidence type="ECO:0000313" key="7">
    <source>
        <dbReference type="Proteomes" id="UP000199008"/>
    </source>
</evidence>
<evidence type="ECO:0000313" key="6">
    <source>
        <dbReference type="EMBL" id="SDL11594.1"/>
    </source>
</evidence>
<dbReference type="EMBL" id="FNFY01000023">
    <property type="protein sequence ID" value="SDL11594.1"/>
    <property type="molecule type" value="Genomic_DNA"/>
</dbReference>
<dbReference type="Gene3D" id="3.30.9.10">
    <property type="entry name" value="D-Amino Acid Oxidase, subunit A, domain 2"/>
    <property type="match status" value="1"/>
</dbReference>
<proteinExistence type="predicted"/>
<keyword evidence="3" id="KW-0274">FAD</keyword>